<accession>A0A9W6JXT1</accession>
<reference evidence="1" key="2">
    <citation type="submission" date="2023-01" db="EMBL/GenBank/DDBJ databases">
        <authorList>
            <person name="Sun Q."/>
            <person name="Evtushenko L."/>
        </authorList>
    </citation>
    <scope>NUCLEOTIDE SEQUENCE</scope>
    <source>
        <strain evidence="1">VKM B-2789</strain>
    </source>
</reference>
<reference evidence="1" key="1">
    <citation type="journal article" date="2014" name="Int. J. Syst. Evol. Microbiol.">
        <title>Complete genome sequence of Corynebacterium casei LMG S-19264T (=DSM 44701T), isolated from a smear-ripened cheese.</title>
        <authorList>
            <consortium name="US DOE Joint Genome Institute (JGI-PGF)"/>
            <person name="Walter F."/>
            <person name="Albersmeier A."/>
            <person name="Kalinowski J."/>
            <person name="Ruckert C."/>
        </authorList>
    </citation>
    <scope>NUCLEOTIDE SEQUENCE</scope>
    <source>
        <strain evidence="1">VKM B-2789</strain>
    </source>
</reference>
<dbReference type="EMBL" id="BSFM01000014">
    <property type="protein sequence ID" value="GLK85222.1"/>
    <property type="molecule type" value="Genomic_DNA"/>
</dbReference>
<gene>
    <name evidence="1" type="ORF">GCM10017653_32920</name>
</gene>
<dbReference type="AlphaFoldDB" id="A0A9W6JXT1"/>
<comment type="caution">
    <text evidence="1">The sequence shown here is derived from an EMBL/GenBank/DDBJ whole genome shotgun (WGS) entry which is preliminary data.</text>
</comment>
<organism evidence="1 2">
    <name type="scientific">Ancylobacter defluvii</name>
    <dbReference type="NCBI Taxonomy" id="1282440"/>
    <lineage>
        <taxon>Bacteria</taxon>
        <taxon>Pseudomonadati</taxon>
        <taxon>Pseudomonadota</taxon>
        <taxon>Alphaproteobacteria</taxon>
        <taxon>Hyphomicrobiales</taxon>
        <taxon>Xanthobacteraceae</taxon>
        <taxon>Ancylobacter</taxon>
    </lineage>
</organism>
<dbReference type="Proteomes" id="UP001143330">
    <property type="component" value="Unassembled WGS sequence"/>
</dbReference>
<name>A0A9W6JXT1_9HYPH</name>
<keyword evidence="2" id="KW-1185">Reference proteome</keyword>
<evidence type="ECO:0000313" key="1">
    <source>
        <dbReference type="EMBL" id="GLK85222.1"/>
    </source>
</evidence>
<sequence>MTRASGADSVAAIGAAEAGMARKAEAASAAAAIRREVMRREVWGADAGAAAFGCGVIGFSIRRKSCGAMDACRACRNNVSQVVRAHFRAVPNRIVIGRAGRADSSY</sequence>
<proteinExistence type="predicted"/>
<evidence type="ECO:0000313" key="2">
    <source>
        <dbReference type="Proteomes" id="UP001143330"/>
    </source>
</evidence>
<protein>
    <submittedName>
        <fullName evidence="1">Uncharacterized protein</fullName>
    </submittedName>
</protein>